<accession>A0ABQ8SHD2</accession>
<evidence type="ECO:0000313" key="4">
    <source>
        <dbReference type="EMBL" id="KAJ4432870.1"/>
    </source>
</evidence>
<comment type="cofactor">
    <cofactor evidence="1">
        <name>a divalent metal cation</name>
        <dbReference type="ChEBI" id="CHEBI:60240"/>
    </cofactor>
</comment>
<name>A0ABQ8SHD2_PERAM</name>
<protein>
    <recommendedName>
        <fullName evidence="3">DDE Tnp4 domain-containing protein</fullName>
    </recommendedName>
</protein>
<feature type="domain" description="DDE Tnp4" evidence="3">
    <location>
        <begin position="2"/>
        <end position="43"/>
    </location>
</feature>
<sequence>MTRNAVERCFGVWKQRFRCLLRGFPTSLENTKTYIVALAALHNLALEIGERNDVQFTKNQMSVTRFKEIVCEELLGMKNAENYEQIPNVNIPENHVLQETDKKTL</sequence>
<keyword evidence="2" id="KW-0479">Metal-binding</keyword>
<comment type="caution">
    <text evidence="4">The sequence shown here is derived from an EMBL/GenBank/DDBJ whole genome shotgun (WGS) entry which is preliminary data.</text>
</comment>
<dbReference type="Proteomes" id="UP001148838">
    <property type="component" value="Unassembled WGS sequence"/>
</dbReference>
<organism evidence="4 5">
    <name type="scientific">Periplaneta americana</name>
    <name type="common">American cockroach</name>
    <name type="synonym">Blatta americana</name>
    <dbReference type="NCBI Taxonomy" id="6978"/>
    <lineage>
        <taxon>Eukaryota</taxon>
        <taxon>Metazoa</taxon>
        <taxon>Ecdysozoa</taxon>
        <taxon>Arthropoda</taxon>
        <taxon>Hexapoda</taxon>
        <taxon>Insecta</taxon>
        <taxon>Pterygota</taxon>
        <taxon>Neoptera</taxon>
        <taxon>Polyneoptera</taxon>
        <taxon>Dictyoptera</taxon>
        <taxon>Blattodea</taxon>
        <taxon>Blattoidea</taxon>
        <taxon>Blattidae</taxon>
        <taxon>Blattinae</taxon>
        <taxon>Periplaneta</taxon>
    </lineage>
</organism>
<keyword evidence="5" id="KW-1185">Reference proteome</keyword>
<gene>
    <name evidence="4" type="ORF">ANN_21509</name>
</gene>
<evidence type="ECO:0000256" key="1">
    <source>
        <dbReference type="ARBA" id="ARBA00001968"/>
    </source>
</evidence>
<reference evidence="4 5" key="1">
    <citation type="journal article" date="2022" name="Allergy">
        <title>Genome assembly and annotation of Periplaneta americana reveal a comprehensive cockroach allergen profile.</title>
        <authorList>
            <person name="Wang L."/>
            <person name="Xiong Q."/>
            <person name="Saelim N."/>
            <person name="Wang L."/>
            <person name="Nong W."/>
            <person name="Wan A.T."/>
            <person name="Shi M."/>
            <person name="Liu X."/>
            <person name="Cao Q."/>
            <person name="Hui J.H.L."/>
            <person name="Sookrung N."/>
            <person name="Leung T.F."/>
            <person name="Tungtrongchitr A."/>
            <person name="Tsui S.K.W."/>
        </authorList>
    </citation>
    <scope>NUCLEOTIDE SEQUENCE [LARGE SCALE GENOMIC DNA]</scope>
    <source>
        <strain evidence="4">PWHHKU_190912</strain>
    </source>
</reference>
<evidence type="ECO:0000259" key="3">
    <source>
        <dbReference type="Pfam" id="PF13359"/>
    </source>
</evidence>
<dbReference type="Pfam" id="PF13359">
    <property type="entry name" value="DDE_Tnp_4"/>
    <property type="match status" value="1"/>
</dbReference>
<dbReference type="EMBL" id="JAJSOF020000029">
    <property type="protein sequence ID" value="KAJ4432870.1"/>
    <property type="molecule type" value="Genomic_DNA"/>
</dbReference>
<dbReference type="InterPro" id="IPR027806">
    <property type="entry name" value="HARBI1_dom"/>
</dbReference>
<evidence type="ECO:0000256" key="2">
    <source>
        <dbReference type="ARBA" id="ARBA00022723"/>
    </source>
</evidence>
<evidence type="ECO:0000313" key="5">
    <source>
        <dbReference type="Proteomes" id="UP001148838"/>
    </source>
</evidence>
<proteinExistence type="predicted"/>